<keyword evidence="6" id="KW-1133">Transmembrane helix</keyword>
<accession>A0ABR6X5E5</accession>
<dbReference type="SMART" id="SM00028">
    <property type="entry name" value="TPR"/>
    <property type="match status" value="5"/>
</dbReference>
<evidence type="ECO:0000313" key="8">
    <source>
        <dbReference type="Proteomes" id="UP000648257"/>
    </source>
</evidence>
<evidence type="ECO:0000256" key="4">
    <source>
        <dbReference type="SAM" id="Coils"/>
    </source>
</evidence>
<dbReference type="InterPro" id="IPR051685">
    <property type="entry name" value="Ycf3/AcsC/BcsC/TPR_MFPF"/>
</dbReference>
<dbReference type="SUPFAM" id="SSF48452">
    <property type="entry name" value="TPR-like"/>
    <property type="match status" value="1"/>
</dbReference>
<organism evidence="7 8">
    <name type="scientific">Undibacterium seohonense</name>
    <dbReference type="NCBI Taxonomy" id="1344950"/>
    <lineage>
        <taxon>Bacteria</taxon>
        <taxon>Pseudomonadati</taxon>
        <taxon>Pseudomonadota</taxon>
        <taxon>Betaproteobacteria</taxon>
        <taxon>Burkholderiales</taxon>
        <taxon>Oxalobacteraceae</taxon>
        <taxon>Undibacterium</taxon>
    </lineage>
</organism>
<dbReference type="RefSeq" id="WP_186922652.1">
    <property type="nucleotide sequence ID" value="NZ_JACOFW010000008.1"/>
</dbReference>
<name>A0ABR6X5E5_9BURK</name>
<gene>
    <name evidence="7" type="ORF">H8K52_09465</name>
</gene>
<feature type="repeat" description="TPR" evidence="3">
    <location>
        <begin position="286"/>
        <end position="319"/>
    </location>
</feature>
<feature type="coiled-coil region" evidence="4">
    <location>
        <begin position="258"/>
        <end position="285"/>
    </location>
</feature>
<dbReference type="PROSITE" id="PS50005">
    <property type="entry name" value="TPR"/>
    <property type="match status" value="1"/>
</dbReference>
<keyword evidence="4" id="KW-0175">Coiled coil</keyword>
<evidence type="ECO:0000256" key="1">
    <source>
        <dbReference type="ARBA" id="ARBA00022737"/>
    </source>
</evidence>
<protein>
    <submittedName>
        <fullName evidence="7">Tetratricopeptide repeat protein</fullName>
    </submittedName>
</protein>
<dbReference type="Proteomes" id="UP000648257">
    <property type="component" value="Unassembled WGS sequence"/>
</dbReference>
<keyword evidence="6" id="KW-0812">Transmembrane</keyword>
<evidence type="ECO:0000256" key="2">
    <source>
        <dbReference type="ARBA" id="ARBA00022803"/>
    </source>
</evidence>
<dbReference type="PANTHER" id="PTHR44943:SF8">
    <property type="entry name" value="TPR REPEAT-CONTAINING PROTEIN MJ0263"/>
    <property type="match status" value="1"/>
</dbReference>
<keyword evidence="1" id="KW-0677">Repeat</keyword>
<dbReference type="EMBL" id="JACOFW010000008">
    <property type="protein sequence ID" value="MBC3807569.1"/>
    <property type="molecule type" value="Genomic_DNA"/>
</dbReference>
<feature type="region of interest" description="Disordered" evidence="5">
    <location>
        <begin position="105"/>
        <end position="130"/>
    </location>
</feature>
<dbReference type="Pfam" id="PF14559">
    <property type="entry name" value="TPR_19"/>
    <property type="match status" value="2"/>
</dbReference>
<keyword evidence="2 3" id="KW-0802">TPR repeat</keyword>
<dbReference type="Gene3D" id="1.25.40.10">
    <property type="entry name" value="Tetratricopeptide repeat domain"/>
    <property type="match status" value="1"/>
</dbReference>
<dbReference type="InterPro" id="IPR011990">
    <property type="entry name" value="TPR-like_helical_dom_sf"/>
</dbReference>
<evidence type="ECO:0000256" key="5">
    <source>
        <dbReference type="SAM" id="MobiDB-lite"/>
    </source>
</evidence>
<reference evidence="7 8" key="1">
    <citation type="submission" date="2020-08" db="EMBL/GenBank/DDBJ databases">
        <title>Novel species isolated from subtropical streams in China.</title>
        <authorList>
            <person name="Lu H."/>
        </authorList>
    </citation>
    <scope>NUCLEOTIDE SEQUENCE [LARGE SCALE GENOMIC DNA]</scope>
    <source>
        <strain evidence="7 8">KACC 16656</strain>
    </source>
</reference>
<comment type="caution">
    <text evidence="7">The sequence shown here is derived from an EMBL/GenBank/DDBJ whole genome shotgun (WGS) entry which is preliminary data.</text>
</comment>
<evidence type="ECO:0000313" key="7">
    <source>
        <dbReference type="EMBL" id="MBC3807569.1"/>
    </source>
</evidence>
<keyword evidence="8" id="KW-1185">Reference proteome</keyword>
<dbReference type="PANTHER" id="PTHR44943">
    <property type="entry name" value="CELLULOSE SYNTHASE OPERON PROTEIN C"/>
    <property type="match status" value="1"/>
</dbReference>
<proteinExistence type="predicted"/>
<evidence type="ECO:0000256" key="3">
    <source>
        <dbReference type="PROSITE-ProRule" id="PRU00339"/>
    </source>
</evidence>
<feature type="transmembrane region" description="Helical" evidence="6">
    <location>
        <begin position="41"/>
        <end position="60"/>
    </location>
</feature>
<keyword evidence="6" id="KW-0472">Membrane</keyword>
<sequence length="369" mass="41091">MSVINQMLQDLEKRGETDDGHASTRYIQAGVSASRTSPYKLMWVMIIVIAAIASIALWRWKKASPDVQLTSTPVSPVTAPMLQDQNLSLHEQGLRLRLSTKVDTEGIEHKSKEGSIAQTEPPKQISPLAQTAGKPIAPIVTAKDSRTIAPVSDVELRQNQTAVNDKSVAVPTLMIKEVSLQQRAESEFRQATIYQQQGRLNEAILALERSLQLDGLHAPARQLLISLLLESKRHEDAIRELKLGLNIEPTHLNFSMMLARLLLERAKLSEAIEILQKNLSLAQDRPDYLAFLAALQQKTGHHQEAIQLYRQAVKKQPQNGVWWMGLAISLQADAKLNEAIDAFQQAKLQSGLSAELHAFIDQRIAQLQK</sequence>
<dbReference type="InterPro" id="IPR019734">
    <property type="entry name" value="TPR_rpt"/>
</dbReference>
<evidence type="ECO:0000256" key="6">
    <source>
        <dbReference type="SAM" id="Phobius"/>
    </source>
</evidence>